<proteinExistence type="predicted"/>
<evidence type="ECO:0000256" key="1">
    <source>
        <dbReference type="SAM" id="MobiDB-lite"/>
    </source>
</evidence>
<feature type="compositionally biased region" description="Basic and acidic residues" evidence="1">
    <location>
        <begin position="19"/>
        <end position="32"/>
    </location>
</feature>
<comment type="caution">
    <text evidence="2">The sequence shown here is derived from an EMBL/GenBank/DDBJ whole genome shotgun (WGS) entry which is preliminary data.</text>
</comment>
<organism evidence="2 3">
    <name type="scientific">Ramlibacter albus</name>
    <dbReference type="NCBI Taxonomy" id="2079448"/>
    <lineage>
        <taxon>Bacteria</taxon>
        <taxon>Pseudomonadati</taxon>
        <taxon>Pseudomonadota</taxon>
        <taxon>Betaproteobacteria</taxon>
        <taxon>Burkholderiales</taxon>
        <taxon>Comamonadaceae</taxon>
        <taxon>Ramlibacter</taxon>
    </lineage>
</organism>
<feature type="region of interest" description="Disordered" evidence="1">
    <location>
        <begin position="1"/>
        <end position="73"/>
    </location>
</feature>
<dbReference type="AlphaFoldDB" id="A0A923MAS5"/>
<name>A0A923MAS5_9BURK</name>
<evidence type="ECO:0000313" key="3">
    <source>
        <dbReference type="Proteomes" id="UP000596827"/>
    </source>
</evidence>
<dbReference type="Proteomes" id="UP000596827">
    <property type="component" value="Unassembled WGS sequence"/>
</dbReference>
<keyword evidence="3" id="KW-1185">Reference proteome</keyword>
<feature type="compositionally biased region" description="Polar residues" evidence="1">
    <location>
        <begin position="8"/>
        <end position="18"/>
    </location>
</feature>
<sequence>MLPPVSPGQRSWQPQASQHESKQALDDREHKIVLGGPEPAPQDGLEHKVLPPQYGSAEPDEFRLPDEPQPPPPYDEHVLGMSPRLSGGMVQLPEPAPGYHGQAESKRAAVVLDAKGVVAGFVEFPPALAGEQGLFNLGLDGARLAQLVRVPEDRRAPIQLTGAGGVSVRACVVAKNGNDVTLKFDLQDDAVRRVFGTDQNHGEIHSTVDIARFPLVFAMDFSAPGMFQAYREAGGRSQFPAV</sequence>
<protein>
    <submittedName>
        <fullName evidence="2">Uncharacterized protein</fullName>
    </submittedName>
</protein>
<reference evidence="2" key="1">
    <citation type="submission" date="2020-08" db="EMBL/GenBank/DDBJ databases">
        <title>Ramlibacter sp. GTP1 16S ribosomal RNA gene genome sequencing and assembly.</title>
        <authorList>
            <person name="Kang M."/>
        </authorList>
    </citation>
    <scope>NUCLEOTIDE SEQUENCE</scope>
    <source>
        <strain evidence="2">GTP1</strain>
    </source>
</reference>
<gene>
    <name evidence="2" type="ORF">H8R02_20290</name>
</gene>
<dbReference type="RefSeq" id="WP_187083313.1">
    <property type="nucleotide sequence ID" value="NZ_JACORU010000008.1"/>
</dbReference>
<accession>A0A923MAS5</accession>
<evidence type="ECO:0000313" key="2">
    <source>
        <dbReference type="EMBL" id="MBC5766816.1"/>
    </source>
</evidence>
<dbReference type="EMBL" id="JACORU010000008">
    <property type="protein sequence ID" value="MBC5766816.1"/>
    <property type="molecule type" value="Genomic_DNA"/>
</dbReference>